<dbReference type="InterPro" id="IPR014030">
    <property type="entry name" value="Ketoacyl_synth_N"/>
</dbReference>
<dbReference type="AlphaFoldDB" id="A0A2S5A1Z2"/>
<sequence length="378" mass="40680">MARVFVVADNMLTPMGSTSFQNFEGMKAGINGVRIHDNPTLSNVPFCASVFSDQSLFNLPNYTKFEQLLINSIQEAVSKTTISLNDPETILILSSTKGNISLVETEPYTHELRKRISLHHSAALVADHFNAINKPVVVSNACISGLAAMLVAKRLIDSGRYKNAIVAGADVISRFVLSGFQSFQAVSESLCKPFDQNRKGINLGEGAATIILTSNPKHIHDQEQIVLEAGAISNDANHISGPSRTGEELNIAIQRSMQMAGIKAEDIDWISTHGTATIYNDEMEAKAIALAQLQHKPLNSLKGFFGHTLGAAGLLESVAGIYSLKTNTILPTPGFETLGVSASVNVIKEPVQMPLNRFLKTASGFGGCNAALIFSKQR</sequence>
<dbReference type="PROSITE" id="PS52004">
    <property type="entry name" value="KS3_2"/>
    <property type="match status" value="1"/>
</dbReference>
<dbReference type="EMBL" id="PQVF01000006">
    <property type="protein sequence ID" value="POY36544.1"/>
    <property type="molecule type" value="Genomic_DNA"/>
</dbReference>
<evidence type="ECO:0000259" key="4">
    <source>
        <dbReference type="PROSITE" id="PS52004"/>
    </source>
</evidence>
<dbReference type="RefSeq" id="WP_103788847.1">
    <property type="nucleotide sequence ID" value="NZ_PQVF01000006.1"/>
</dbReference>
<accession>A0A2S5A1Z2</accession>
<dbReference type="InterPro" id="IPR020615">
    <property type="entry name" value="Thiolase_acyl_enz_int_AS"/>
</dbReference>
<dbReference type="GO" id="GO:0006633">
    <property type="term" value="P:fatty acid biosynthetic process"/>
    <property type="evidence" value="ECO:0007669"/>
    <property type="project" value="TreeGrafter"/>
</dbReference>
<dbReference type="Pfam" id="PF02801">
    <property type="entry name" value="Ketoacyl-synt_C"/>
    <property type="match status" value="1"/>
</dbReference>
<protein>
    <submittedName>
        <fullName evidence="5">Beta-ketoacyl synthase</fullName>
    </submittedName>
</protein>
<dbReference type="PANTHER" id="PTHR11712">
    <property type="entry name" value="POLYKETIDE SYNTHASE-RELATED"/>
    <property type="match status" value="1"/>
</dbReference>
<gene>
    <name evidence="5" type="ORF">C3K47_09210</name>
</gene>
<evidence type="ECO:0000256" key="3">
    <source>
        <dbReference type="RuleBase" id="RU003694"/>
    </source>
</evidence>
<dbReference type="GO" id="GO:0005829">
    <property type="term" value="C:cytosol"/>
    <property type="evidence" value="ECO:0007669"/>
    <property type="project" value="TreeGrafter"/>
</dbReference>
<dbReference type="PROSITE" id="PS00098">
    <property type="entry name" value="THIOLASE_1"/>
    <property type="match status" value="1"/>
</dbReference>
<keyword evidence="6" id="KW-1185">Reference proteome</keyword>
<dbReference type="Gene3D" id="3.40.47.10">
    <property type="match status" value="1"/>
</dbReference>
<organism evidence="5 6">
    <name type="scientific">Solitalea longa</name>
    <dbReference type="NCBI Taxonomy" id="2079460"/>
    <lineage>
        <taxon>Bacteria</taxon>
        <taxon>Pseudomonadati</taxon>
        <taxon>Bacteroidota</taxon>
        <taxon>Sphingobacteriia</taxon>
        <taxon>Sphingobacteriales</taxon>
        <taxon>Sphingobacteriaceae</taxon>
        <taxon>Solitalea</taxon>
    </lineage>
</organism>
<dbReference type="SMART" id="SM00825">
    <property type="entry name" value="PKS_KS"/>
    <property type="match status" value="1"/>
</dbReference>
<dbReference type="PANTHER" id="PTHR11712:SF336">
    <property type="entry name" value="3-OXOACYL-[ACYL-CARRIER-PROTEIN] SYNTHASE, MITOCHONDRIAL"/>
    <property type="match status" value="1"/>
</dbReference>
<name>A0A2S5A1Z2_9SPHI</name>
<feature type="domain" description="Ketosynthase family 3 (KS3)" evidence="4">
    <location>
        <begin position="1"/>
        <end position="376"/>
    </location>
</feature>
<evidence type="ECO:0000256" key="2">
    <source>
        <dbReference type="ARBA" id="ARBA00022679"/>
    </source>
</evidence>
<evidence type="ECO:0000256" key="1">
    <source>
        <dbReference type="ARBA" id="ARBA00008467"/>
    </source>
</evidence>
<comment type="caution">
    <text evidence="5">The sequence shown here is derived from an EMBL/GenBank/DDBJ whole genome shotgun (WGS) entry which is preliminary data.</text>
</comment>
<dbReference type="InterPro" id="IPR014031">
    <property type="entry name" value="Ketoacyl_synth_C"/>
</dbReference>
<dbReference type="OrthoDB" id="9808669at2"/>
<dbReference type="SUPFAM" id="SSF53901">
    <property type="entry name" value="Thiolase-like"/>
    <property type="match status" value="1"/>
</dbReference>
<dbReference type="InterPro" id="IPR000794">
    <property type="entry name" value="Beta-ketoacyl_synthase"/>
</dbReference>
<keyword evidence="2 3" id="KW-0808">Transferase</keyword>
<proteinExistence type="inferred from homology"/>
<dbReference type="Proteomes" id="UP000236893">
    <property type="component" value="Unassembled WGS sequence"/>
</dbReference>
<dbReference type="InterPro" id="IPR016039">
    <property type="entry name" value="Thiolase-like"/>
</dbReference>
<comment type="similarity">
    <text evidence="1 3">Belongs to the thiolase-like superfamily. Beta-ketoacyl-ACP synthases family.</text>
</comment>
<evidence type="ECO:0000313" key="6">
    <source>
        <dbReference type="Proteomes" id="UP000236893"/>
    </source>
</evidence>
<reference evidence="5 6" key="1">
    <citation type="submission" date="2018-01" db="EMBL/GenBank/DDBJ databases">
        <authorList>
            <person name="Gaut B.S."/>
            <person name="Morton B.R."/>
            <person name="Clegg M.T."/>
            <person name="Duvall M.R."/>
        </authorList>
    </citation>
    <scope>NUCLEOTIDE SEQUENCE [LARGE SCALE GENOMIC DNA]</scope>
    <source>
        <strain evidence="5 6">HR-AV</strain>
    </source>
</reference>
<dbReference type="Pfam" id="PF00109">
    <property type="entry name" value="ketoacyl-synt"/>
    <property type="match status" value="1"/>
</dbReference>
<dbReference type="InterPro" id="IPR020841">
    <property type="entry name" value="PKS_Beta-ketoAc_synthase_dom"/>
</dbReference>
<evidence type="ECO:0000313" key="5">
    <source>
        <dbReference type="EMBL" id="POY36544.1"/>
    </source>
</evidence>
<dbReference type="GO" id="GO:0004315">
    <property type="term" value="F:3-oxoacyl-[acyl-carrier-protein] synthase activity"/>
    <property type="evidence" value="ECO:0007669"/>
    <property type="project" value="TreeGrafter"/>
</dbReference>